<organism evidence="2">
    <name type="scientific">uncultured prokaryote</name>
    <dbReference type="NCBI Taxonomy" id="198431"/>
    <lineage>
        <taxon>unclassified sequences</taxon>
        <taxon>environmental samples</taxon>
    </lineage>
</organism>
<dbReference type="Gene3D" id="2.60.120.20">
    <property type="match status" value="1"/>
</dbReference>
<feature type="compositionally biased region" description="Basic and acidic residues" evidence="1">
    <location>
        <begin position="1"/>
        <end position="11"/>
    </location>
</feature>
<reference evidence="2" key="1">
    <citation type="submission" date="2015-06" db="EMBL/GenBank/DDBJ databases">
        <authorList>
            <person name="Joergensen T."/>
        </authorList>
    </citation>
    <scope>NUCLEOTIDE SEQUENCE</scope>
    <source>
        <strain evidence="2">RGFK1449</strain>
    </source>
</reference>
<evidence type="ECO:0000256" key="1">
    <source>
        <dbReference type="SAM" id="MobiDB-lite"/>
    </source>
</evidence>
<evidence type="ECO:0000313" key="2">
    <source>
        <dbReference type="EMBL" id="CRY97257.1"/>
    </source>
</evidence>
<dbReference type="InterPro" id="IPR029053">
    <property type="entry name" value="Viral_coat"/>
</dbReference>
<feature type="region of interest" description="Disordered" evidence="1">
    <location>
        <begin position="1"/>
        <end position="30"/>
    </location>
</feature>
<accession>A0A0H5QNC8</accession>
<sequence length="269" mass="29357">MPYSSRYERPQYKSYGASQRGYTARKGRRYQRSYITKSNRALTAALARVARATEGVEKKYFDSKLVQSAISSPADAEDGEQDPATLLCLNCPAQSDGPQGRDGRQISMDHINVKGVISCPGTEDEANPDVYPTIFVALVLDKQTNAAQLNSEDVFENPGSNAVLATSPYRDLDFTKRFKVLKTVIIKPKDFTSALASVPNTSTTYSHDGVDVPFALYYDLKGMKVNYLAAGTTSVIGAIADNSIHVIAYASNVTAGPLISYNARLRFRG</sequence>
<protein>
    <submittedName>
        <fullName evidence="2">Uncharacterized protein</fullName>
    </submittedName>
</protein>
<dbReference type="AlphaFoldDB" id="A0A0H5QNC8"/>
<name>A0A0H5QNC8_9ZZZZ</name>
<dbReference type="EMBL" id="LN853990">
    <property type="protein sequence ID" value="CRY97257.1"/>
    <property type="molecule type" value="Genomic_DNA"/>
</dbReference>
<reference evidence="2" key="2">
    <citation type="submission" date="2015-07" db="EMBL/GenBank/DDBJ databases">
        <title>Plasmids, circular viruses and viroids from rat gut.</title>
        <authorList>
            <person name="Jorgensen T.J."/>
            <person name="Hansen M.A."/>
            <person name="Xu Z."/>
            <person name="Tabak M.A."/>
            <person name="Sorensen S.J."/>
            <person name="Hansen L.H."/>
        </authorList>
    </citation>
    <scope>NUCLEOTIDE SEQUENCE</scope>
    <source>
        <strain evidence="2">RGFK1449</strain>
    </source>
</reference>
<proteinExistence type="predicted"/>